<gene>
    <name evidence="1" type="primary">ORF143254</name>
</gene>
<evidence type="ECO:0000313" key="1">
    <source>
        <dbReference type="EMBL" id="CEK84549.1"/>
    </source>
</evidence>
<proteinExistence type="predicted"/>
<organism evidence="1">
    <name type="scientific">Arion vulgaris</name>
    <dbReference type="NCBI Taxonomy" id="1028688"/>
    <lineage>
        <taxon>Eukaryota</taxon>
        <taxon>Metazoa</taxon>
        <taxon>Spiralia</taxon>
        <taxon>Lophotrochozoa</taxon>
        <taxon>Mollusca</taxon>
        <taxon>Gastropoda</taxon>
        <taxon>Heterobranchia</taxon>
        <taxon>Euthyneura</taxon>
        <taxon>Panpulmonata</taxon>
        <taxon>Eupulmonata</taxon>
        <taxon>Stylommatophora</taxon>
        <taxon>Helicina</taxon>
        <taxon>Arionoidea</taxon>
        <taxon>Arionidae</taxon>
        <taxon>Arion</taxon>
    </lineage>
</organism>
<name>A0A0B7AU30_9EUPU</name>
<sequence length="51" mass="5756">MKQQRCGNNVDISDTTALLLGSFNVTQFENQVEYINSTTTRQLQTVNTSFV</sequence>
<accession>A0A0B7AU30</accession>
<protein>
    <submittedName>
        <fullName evidence="1">Uncharacterized protein</fullName>
    </submittedName>
</protein>
<dbReference type="EMBL" id="HACG01037684">
    <property type="protein sequence ID" value="CEK84549.1"/>
    <property type="molecule type" value="Transcribed_RNA"/>
</dbReference>
<reference evidence="1" key="1">
    <citation type="submission" date="2014-12" db="EMBL/GenBank/DDBJ databases">
        <title>Insight into the proteome of Arion vulgaris.</title>
        <authorList>
            <person name="Aradska J."/>
            <person name="Bulat T."/>
            <person name="Smidak R."/>
            <person name="Sarate P."/>
            <person name="Gangsoo J."/>
            <person name="Sialana F."/>
            <person name="Bilban M."/>
            <person name="Lubec G."/>
        </authorList>
    </citation>
    <scope>NUCLEOTIDE SEQUENCE</scope>
    <source>
        <tissue evidence="1">Skin</tissue>
    </source>
</reference>
<dbReference type="AlphaFoldDB" id="A0A0B7AU30"/>